<accession>A0A1T5P9M8</accession>
<evidence type="ECO:0000256" key="1">
    <source>
        <dbReference type="ARBA" id="ARBA00022603"/>
    </source>
</evidence>
<keyword evidence="5" id="KW-1185">Reference proteome</keyword>
<name>A0A1T5P9M8_9BACT</name>
<reference evidence="4 5" key="1">
    <citation type="submission" date="2017-02" db="EMBL/GenBank/DDBJ databases">
        <authorList>
            <person name="Peterson S.W."/>
        </authorList>
    </citation>
    <scope>NUCLEOTIDE SEQUENCE [LARGE SCALE GENOMIC DNA]</scope>
    <source>
        <strain evidence="4 5">DSM 18108</strain>
    </source>
</reference>
<dbReference type="Pfam" id="PF13649">
    <property type="entry name" value="Methyltransf_25"/>
    <property type="match status" value="1"/>
</dbReference>
<dbReference type="GO" id="GO:0008168">
    <property type="term" value="F:methyltransferase activity"/>
    <property type="evidence" value="ECO:0007669"/>
    <property type="project" value="UniProtKB-KW"/>
</dbReference>
<dbReference type="InterPro" id="IPR029063">
    <property type="entry name" value="SAM-dependent_MTases_sf"/>
</dbReference>
<dbReference type="STRING" id="393003.SAMN05660461_5344"/>
<organism evidence="4 5">
    <name type="scientific">Chitinophaga ginsengisegetis</name>
    <dbReference type="NCBI Taxonomy" id="393003"/>
    <lineage>
        <taxon>Bacteria</taxon>
        <taxon>Pseudomonadati</taxon>
        <taxon>Bacteroidota</taxon>
        <taxon>Chitinophagia</taxon>
        <taxon>Chitinophagales</taxon>
        <taxon>Chitinophagaceae</taxon>
        <taxon>Chitinophaga</taxon>
    </lineage>
</organism>
<dbReference type="SUPFAM" id="SSF53335">
    <property type="entry name" value="S-adenosyl-L-methionine-dependent methyltransferases"/>
    <property type="match status" value="1"/>
</dbReference>
<evidence type="ECO:0000313" key="5">
    <source>
        <dbReference type="Proteomes" id="UP000190166"/>
    </source>
</evidence>
<evidence type="ECO:0000313" key="4">
    <source>
        <dbReference type="EMBL" id="SKD09455.1"/>
    </source>
</evidence>
<proteinExistence type="predicted"/>
<keyword evidence="1 4" id="KW-0489">Methyltransferase</keyword>
<dbReference type="EMBL" id="FUZZ01000005">
    <property type="protein sequence ID" value="SKD09455.1"/>
    <property type="molecule type" value="Genomic_DNA"/>
</dbReference>
<gene>
    <name evidence="4" type="ORF">SAMN05660461_5344</name>
</gene>
<sequence length="219" mass="24825">MNSQEKVLSCYNQVAGDYAAERWDELSKKHFDRLLLKEFAFVNRDKGPCADFGCGPGQTTRFLYDNGIKDITGVDLSPEMVSAASGLSPQIKFETGDLLNIAYPSESLGSALAFYAIVHFTNDQVKKCFEEINRVLKTGGDFLFSFHVGDEIVHFDKAHDKEIDVDLFFFKTDDIIALLYETGFSIVDAIERRPYEEVEYPSRRAYVWATKNEGKAERV</sequence>
<dbReference type="AlphaFoldDB" id="A0A1T5P9M8"/>
<evidence type="ECO:0000259" key="3">
    <source>
        <dbReference type="Pfam" id="PF13649"/>
    </source>
</evidence>
<dbReference type="RefSeq" id="WP_159454442.1">
    <property type="nucleotide sequence ID" value="NZ_FUZZ01000005.1"/>
</dbReference>
<feature type="domain" description="Methyltransferase" evidence="3">
    <location>
        <begin position="51"/>
        <end position="140"/>
    </location>
</feature>
<dbReference type="Proteomes" id="UP000190166">
    <property type="component" value="Unassembled WGS sequence"/>
</dbReference>
<dbReference type="GO" id="GO:0032259">
    <property type="term" value="P:methylation"/>
    <property type="evidence" value="ECO:0007669"/>
    <property type="project" value="UniProtKB-KW"/>
</dbReference>
<dbReference type="Gene3D" id="3.40.50.150">
    <property type="entry name" value="Vaccinia Virus protein VP39"/>
    <property type="match status" value="1"/>
</dbReference>
<keyword evidence="2 4" id="KW-0808">Transferase</keyword>
<evidence type="ECO:0000256" key="2">
    <source>
        <dbReference type="ARBA" id="ARBA00022679"/>
    </source>
</evidence>
<dbReference type="CDD" id="cd02440">
    <property type="entry name" value="AdoMet_MTases"/>
    <property type="match status" value="1"/>
</dbReference>
<dbReference type="PANTHER" id="PTHR43861">
    <property type="entry name" value="TRANS-ACONITATE 2-METHYLTRANSFERASE-RELATED"/>
    <property type="match status" value="1"/>
</dbReference>
<protein>
    <submittedName>
        <fullName evidence="4">Methyltransferase domain-containing protein</fullName>
    </submittedName>
</protein>
<dbReference type="InterPro" id="IPR041698">
    <property type="entry name" value="Methyltransf_25"/>
</dbReference>
<dbReference type="PANTHER" id="PTHR43861:SF1">
    <property type="entry name" value="TRANS-ACONITATE 2-METHYLTRANSFERASE"/>
    <property type="match status" value="1"/>
</dbReference>